<dbReference type="RefSeq" id="WP_369246152.1">
    <property type="nucleotide sequence ID" value="NZ_CP163443.1"/>
</dbReference>
<name>A0AB39REA1_9ACTN</name>
<dbReference type="AlphaFoldDB" id="A0AB39REA1"/>
<sequence>MEQVDPAVGEIDEKLLPFVEAVSPESERWHHCTKPGHYAVRGIPVHLIS</sequence>
<protein>
    <submittedName>
        <fullName evidence="1">Uncharacterized protein</fullName>
    </submittedName>
</protein>
<dbReference type="EMBL" id="CP163443">
    <property type="protein sequence ID" value="XDQ52886.1"/>
    <property type="molecule type" value="Genomic_DNA"/>
</dbReference>
<proteinExistence type="predicted"/>
<organism evidence="1">
    <name type="scientific">Streptomyces sp. R41</name>
    <dbReference type="NCBI Taxonomy" id="3238632"/>
    <lineage>
        <taxon>Bacteria</taxon>
        <taxon>Bacillati</taxon>
        <taxon>Actinomycetota</taxon>
        <taxon>Actinomycetes</taxon>
        <taxon>Kitasatosporales</taxon>
        <taxon>Streptomycetaceae</taxon>
        <taxon>Streptomyces</taxon>
    </lineage>
</organism>
<evidence type="ECO:0000313" key="1">
    <source>
        <dbReference type="EMBL" id="XDQ52886.1"/>
    </source>
</evidence>
<reference evidence="1" key="1">
    <citation type="submission" date="2024-07" db="EMBL/GenBank/DDBJ databases">
        <authorList>
            <person name="Yu S.T."/>
        </authorList>
    </citation>
    <scope>NUCLEOTIDE SEQUENCE</scope>
    <source>
        <strain evidence="1">R41</strain>
    </source>
</reference>
<accession>A0AB39REA1</accession>
<gene>
    <name evidence="1" type="ORF">AB5J53_15045</name>
</gene>